<feature type="region of interest" description="Disordered" evidence="1">
    <location>
        <begin position="230"/>
        <end position="278"/>
    </location>
</feature>
<gene>
    <name evidence="2" type="ORF">PGTG_00798</name>
</gene>
<dbReference type="KEGG" id="pgr:PGTG_00798"/>
<evidence type="ECO:0000256" key="1">
    <source>
        <dbReference type="SAM" id="MobiDB-lite"/>
    </source>
</evidence>
<keyword evidence="3" id="KW-1185">Reference proteome</keyword>
<proteinExistence type="predicted"/>
<reference evidence="3" key="2">
    <citation type="journal article" date="2011" name="Proc. Natl. Acad. Sci. U.S.A.">
        <title>Obligate biotrophy features unraveled by the genomic analysis of rust fungi.</title>
        <authorList>
            <person name="Duplessis S."/>
            <person name="Cuomo C.A."/>
            <person name="Lin Y.-C."/>
            <person name="Aerts A."/>
            <person name="Tisserant E."/>
            <person name="Veneault-Fourrey C."/>
            <person name="Joly D.L."/>
            <person name="Hacquard S."/>
            <person name="Amselem J."/>
            <person name="Cantarel B.L."/>
            <person name="Chiu R."/>
            <person name="Coutinho P.M."/>
            <person name="Feau N."/>
            <person name="Field M."/>
            <person name="Frey P."/>
            <person name="Gelhaye E."/>
            <person name="Goldberg J."/>
            <person name="Grabherr M.G."/>
            <person name="Kodira C.D."/>
            <person name="Kohler A."/>
            <person name="Kuees U."/>
            <person name="Lindquist E.A."/>
            <person name="Lucas S.M."/>
            <person name="Mago R."/>
            <person name="Mauceli E."/>
            <person name="Morin E."/>
            <person name="Murat C."/>
            <person name="Pangilinan J.L."/>
            <person name="Park R."/>
            <person name="Pearson M."/>
            <person name="Quesneville H."/>
            <person name="Rouhier N."/>
            <person name="Sakthikumar S."/>
            <person name="Salamov A.A."/>
            <person name="Schmutz J."/>
            <person name="Selles B."/>
            <person name="Shapiro H."/>
            <person name="Tanguay P."/>
            <person name="Tuskan G.A."/>
            <person name="Henrissat B."/>
            <person name="Van de Peer Y."/>
            <person name="Rouze P."/>
            <person name="Ellis J.G."/>
            <person name="Dodds P.N."/>
            <person name="Schein J.E."/>
            <person name="Zhong S."/>
            <person name="Hamelin R.C."/>
            <person name="Grigoriev I.V."/>
            <person name="Szabo L.J."/>
            <person name="Martin F."/>
        </authorList>
    </citation>
    <scope>NUCLEOTIDE SEQUENCE [LARGE SCALE GENOMIC DNA]</scope>
    <source>
        <strain evidence="3">CRL 75-36-700-3 / race SCCL</strain>
    </source>
</reference>
<dbReference type="HOGENOM" id="CLU_060582_0_0_1"/>
<dbReference type="GeneID" id="10543097"/>
<protein>
    <submittedName>
        <fullName evidence="2">Uncharacterized protein</fullName>
    </submittedName>
</protein>
<sequence>MLVQVAEIFNETAQQTFMGGLDFHGVTYNLFSHGFWNGVHYWTKILKDIGGISGVWIHNNRQNGGIAWLISPDHSTLAGPAPHTSWVFYSQPWTPSEEECVVESTAKISRDNKGAWALMPFAHLGKLLNTPSDPVPPRINVMDVADKEKIAFGGKPVDNAEVTPMIGSLTSQTQTHVSTTSGILKWKPSGEFRIRLKCPKAHNGQQTTGDGQKVGVQEETHKVSMKVEVDQDQLVSGKKTSKKTIQPKKNDSPPKPKNIKPCRAGIRASTRKAASQML</sequence>
<reference key="1">
    <citation type="submission" date="2007-01" db="EMBL/GenBank/DDBJ databases">
        <title>The Genome Sequence of Puccinia graminis f. sp. tritici Strain CRL 75-36-700-3.</title>
        <authorList>
            <consortium name="The Broad Institute Genome Sequencing Platform"/>
            <person name="Birren B."/>
            <person name="Lander E."/>
            <person name="Galagan J."/>
            <person name="Nusbaum C."/>
            <person name="Devon K."/>
            <person name="Cuomo C."/>
            <person name="Jaffe D."/>
            <person name="Butler J."/>
            <person name="Alvarez P."/>
            <person name="Gnerre S."/>
            <person name="Grabherr M."/>
            <person name="Mauceli E."/>
            <person name="Brockman W."/>
            <person name="Young S."/>
            <person name="LaButti K."/>
            <person name="Sykes S."/>
            <person name="DeCaprio D."/>
            <person name="Crawford M."/>
            <person name="Koehrsen M."/>
            <person name="Engels R."/>
            <person name="Montgomery P."/>
            <person name="Pearson M."/>
            <person name="Howarth C."/>
            <person name="Larson L."/>
            <person name="White J."/>
            <person name="Zeng Q."/>
            <person name="Kodira C."/>
            <person name="Yandava C."/>
            <person name="Alvarado L."/>
            <person name="O'Leary S."/>
            <person name="Szabo L."/>
            <person name="Dean R."/>
            <person name="Schein J."/>
        </authorList>
    </citation>
    <scope>NUCLEOTIDE SEQUENCE</scope>
    <source>
        <strain>CRL 75-36-700-3</strain>
    </source>
</reference>
<dbReference type="eggNOG" id="ENOG502T2CB">
    <property type="taxonomic scope" value="Eukaryota"/>
</dbReference>
<dbReference type="Proteomes" id="UP000008783">
    <property type="component" value="Unassembled WGS sequence"/>
</dbReference>
<evidence type="ECO:0000313" key="2">
    <source>
        <dbReference type="EMBL" id="EFP75467.1"/>
    </source>
</evidence>
<dbReference type="VEuPathDB" id="FungiDB:PGTG_00798"/>
<dbReference type="InParanoid" id="E3JTV8"/>
<accession>E3JTV8</accession>
<dbReference type="RefSeq" id="XP_003319886.1">
    <property type="nucleotide sequence ID" value="XM_003319838.1"/>
</dbReference>
<evidence type="ECO:0000313" key="3">
    <source>
        <dbReference type="Proteomes" id="UP000008783"/>
    </source>
</evidence>
<organism evidence="2 3">
    <name type="scientific">Puccinia graminis f. sp. tritici (strain CRL 75-36-700-3 / race SCCL)</name>
    <name type="common">Black stem rust fungus</name>
    <dbReference type="NCBI Taxonomy" id="418459"/>
    <lineage>
        <taxon>Eukaryota</taxon>
        <taxon>Fungi</taxon>
        <taxon>Dikarya</taxon>
        <taxon>Basidiomycota</taxon>
        <taxon>Pucciniomycotina</taxon>
        <taxon>Pucciniomycetes</taxon>
        <taxon>Pucciniales</taxon>
        <taxon>Pucciniaceae</taxon>
        <taxon>Puccinia</taxon>
    </lineage>
</organism>
<dbReference type="EMBL" id="DS178264">
    <property type="protein sequence ID" value="EFP75467.1"/>
    <property type="molecule type" value="Genomic_DNA"/>
</dbReference>
<name>E3JTV8_PUCGT</name>
<dbReference type="OrthoDB" id="2507532at2759"/>
<dbReference type="AlphaFoldDB" id="E3JTV8"/>